<dbReference type="InterPro" id="IPR014710">
    <property type="entry name" value="RmlC-like_jellyroll"/>
</dbReference>
<evidence type="ECO:0008006" key="3">
    <source>
        <dbReference type="Google" id="ProtNLM"/>
    </source>
</evidence>
<keyword evidence="2" id="KW-1185">Reference proteome</keyword>
<organism evidence="1 2">
    <name type="scientific">Winogradskyella pacifica</name>
    <dbReference type="NCBI Taxonomy" id="664642"/>
    <lineage>
        <taxon>Bacteria</taxon>
        <taxon>Pseudomonadati</taxon>
        <taxon>Bacteroidota</taxon>
        <taxon>Flavobacteriia</taxon>
        <taxon>Flavobacteriales</taxon>
        <taxon>Flavobacteriaceae</taxon>
        <taxon>Winogradskyella</taxon>
    </lineage>
</organism>
<accession>A0A3D9N6A4</accession>
<dbReference type="Proteomes" id="UP000256919">
    <property type="component" value="Unassembled WGS sequence"/>
</dbReference>
<dbReference type="SUPFAM" id="SSF51182">
    <property type="entry name" value="RmlC-like cupins"/>
    <property type="match status" value="1"/>
</dbReference>
<dbReference type="RefSeq" id="WP_181897125.1">
    <property type="nucleotide sequence ID" value="NZ_QREI01000001.1"/>
</dbReference>
<dbReference type="AlphaFoldDB" id="A0A3D9N6A4"/>
<reference evidence="1 2" key="1">
    <citation type="submission" date="2018-07" db="EMBL/GenBank/DDBJ databases">
        <title>Genomic Encyclopedia of Type Strains, Phase III (KMG-III): the genomes of soil and plant-associated and newly described type strains.</title>
        <authorList>
            <person name="Whitman W."/>
        </authorList>
    </citation>
    <scope>NUCLEOTIDE SEQUENCE [LARGE SCALE GENOMIC DNA]</scope>
    <source>
        <strain evidence="1 2">CECT 7948</strain>
    </source>
</reference>
<name>A0A3D9N6A4_9FLAO</name>
<dbReference type="InterPro" id="IPR011051">
    <property type="entry name" value="RmlC_Cupin_sf"/>
</dbReference>
<dbReference type="PROSITE" id="PS51257">
    <property type="entry name" value="PROKAR_LIPOPROTEIN"/>
    <property type="match status" value="1"/>
</dbReference>
<evidence type="ECO:0000313" key="1">
    <source>
        <dbReference type="EMBL" id="REE27395.1"/>
    </source>
</evidence>
<dbReference type="Gene3D" id="2.60.120.10">
    <property type="entry name" value="Jelly Rolls"/>
    <property type="match status" value="1"/>
</dbReference>
<sequence>MKQKLAFKLVFLIAIGFSSCKNKNALPDPLEAGWKGNAVCEVLEDNKELRVLKCTFEPGVGHEKHYHNPHVGYTLVGGKFRITDHTGTREVNVPTGYTFSKDSITSHEVLNIGETTSVYLIMEYK</sequence>
<gene>
    <name evidence="1" type="ORF">DFQ09_101226</name>
</gene>
<dbReference type="EMBL" id="QREI01000001">
    <property type="protein sequence ID" value="REE27395.1"/>
    <property type="molecule type" value="Genomic_DNA"/>
</dbReference>
<proteinExistence type="predicted"/>
<protein>
    <recommendedName>
        <fullName evidence="3">Quercetin dioxygenase-like cupin family protein</fullName>
    </recommendedName>
</protein>
<comment type="caution">
    <text evidence="1">The sequence shown here is derived from an EMBL/GenBank/DDBJ whole genome shotgun (WGS) entry which is preliminary data.</text>
</comment>
<evidence type="ECO:0000313" key="2">
    <source>
        <dbReference type="Proteomes" id="UP000256919"/>
    </source>
</evidence>